<feature type="transmembrane region" description="Helical" evidence="9">
    <location>
        <begin position="12"/>
        <end position="36"/>
    </location>
</feature>
<name>A0A1I4R4X3_9BACT</name>
<feature type="transmembrane region" description="Helical" evidence="9">
    <location>
        <begin position="86"/>
        <end position="108"/>
    </location>
</feature>
<sequence>MIRSVLNTISRGLTLVCIVFMAAIVAVLFYAVVMRYVFHNPPSWSMEVSRLMFLWTVMLGSALVTRENSHIQITFILNALPKTPRTIWMVTMNLAMLFICLIIITEGIRIYPTVSEALSPSLGLSMGWFYLCIPVGAFFMALYVTENLIRTVNEYIRSLRSERNPCH</sequence>
<dbReference type="InterPro" id="IPR055348">
    <property type="entry name" value="DctQ"/>
</dbReference>
<comment type="similarity">
    <text evidence="8">Belongs to the TRAP transporter small permease family.</text>
</comment>
<accession>A0A1I4R4X3</accession>
<evidence type="ECO:0000313" key="11">
    <source>
        <dbReference type="EMBL" id="SFM46980.1"/>
    </source>
</evidence>
<gene>
    <name evidence="11" type="ORF">SAMN05660836_00385</name>
</gene>
<dbReference type="Proteomes" id="UP000199611">
    <property type="component" value="Unassembled WGS sequence"/>
</dbReference>
<proteinExistence type="inferred from homology"/>
<evidence type="ECO:0000256" key="2">
    <source>
        <dbReference type="ARBA" id="ARBA00022448"/>
    </source>
</evidence>
<keyword evidence="6 9" id="KW-1133">Transmembrane helix</keyword>
<comment type="subcellular location">
    <subcellularLocation>
        <location evidence="1">Cell inner membrane</location>
        <topology evidence="1">Multi-pass membrane protein</topology>
    </subcellularLocation>
</comment>
<keyword evidence="2" id="KW-0813">Transport</keyword>
<keyword evidence="12" id="KW-1185">Reference proteome</keyword>
<dbReference type="RefSeq" id="WP_177193484.1">
    <property type="nucleotide sequence ID" value="NZ_FOUU01000001.1"/>
</dbReference>
<protein>
    <submittedName>
        <fullName evidence="11">TRAP-type C4-dicarboxylate transport system, small permease component</fullName>
    </submittedName>
</protein>
<dbReference type="PANTHER" id="PTHR35011:SF5">
    <property type="entry name" value="SIALIC ACID TRAP TRANSPORTER SMALL PERMEASE PROTEIN SIAQ"/>
    <property type="match status" value="1"/>
</dbReference>
<keyword evidence="3" id="KW-1003">Cell membrane</keyword>
<feature type="domain" description="Tripartite ATP-independent periplasmic transporters DctQ component" evidence="10">
    <location>
        <begin position="24"/>
        <end position="152"/>
    </location>
</feature>
<evidence type="ECO:0000313" key="12">
    <source>
        <dbReference type="Proteomes" id="UP000199611"/>
    </source>
</evidence>
<evidence type="ECO:0000256" key="7">
    <source>
        <dbReference type="ARBA" id="ARBA00023136"/>
    </source>
</evidence>
<organism evidence="11 12">
    <name type="scientific">Thermodesulforhabdus norvegica</name>
    <dbReference type="NCBI Taxonomy" id="39841"/>
    <lineage>
        <taxon>Bacteria</taxon>
        <taxon>Pseudomonadati</taxon>
        <taxon>Thermodesulfobacteriota</taxon>
        <taxon>Syntrophobacteria</taxon>
        <taxon>Syntrophobacterales</taxon>
        <taxon>Thermodesulforhabdaceae</taxon>
        <taxon>Thermodesulforhabdus</taxon>
    </lineage>
</organism>
<dbReference type="GO" id="GO:0005886">
    <property type="term" value="C:plasma membrane"/>
    <property type="evidence" value="ECO:0007669"/>
    <property type="project" value="UniProtKB-SubCell"/>
</dbReference>
<evidence type="ECO:0000256" key="5">
    <source>
        <dbReference type="ARBA" id="ARBA00022692"/>
    </source>
</evidence>
<evidence type="ECO:0000256" key="6">
    <source>
        <dbReference type="ARBA" id="ARBA00022989"/>
    </source>
</evidence>
<evidence type="ECO:0000256" key="1">
    <source>
        <dbReference type="ARBA" id="ARBA00004429"/>
    </source>
</evidence>
<evidence type="ECO:0000256" key="4">
    <source>
        <dbReference type="ARBA" id="ARBA00022519"/>
    </source>
</evidence>
<keyword evidence="7 9" id="KW-0472">Membrane</keyword>
<dbReference type="GO" id="GO:0022857">
    <property type="term" value="F:transmembrane transporter activity"/>
    <property type="evidence" value="ECO:0007669"/>
    <property type="project" value="TreeGrafter"/>
</dbReference>
<dbReference type="Pfam" id="PF04290">
    <property type="entry name" value="DctQ"/>
    <property type="match status" value="1"/>
</dbReference>
<evidence type="ECO:0000256" key="3">
    <source>
        <dbReference type="ARBA" id="ARBA00022475"/>
    </source>
</evidence>
<reference evidence="11 12" key="1">
    <citation type="submission" date="2016-10" db="EMBL/GenBank/DDBJ databases">
        <authorList>
            <person name="de Groot N.N."/>
        </authorList>
    </citation>
    <scope>NUCLEOTIDE SEQUENCE [LARGE SCALE GENOMIC DNA]</scope>
    <source>
        <strain evidence="11 12">DSM 9990</strain>
    </source>
</reference>
<evidence type="ECO:0000259" key="10">
    <source>
        <dbReference type="Pfam" id="PF04290"/>
    </source>
</evidence>
<evidence type="ECO:0000256" key="8">
    <source>
        <dbReference type="ARBA" id="ARBA00038436"/>
    </source>
</evidence>
<dbReference type="AlphaFoldDB" id="A0A1I4R4X3"/>
<dbReference type="STRING" id="39841.SAMN05660836_00385"/>
<keyword evidence="5 9" id="KW-0812">Transmembrane</keyword>
<dbReference type="GO" id="GO:0015740">
    <property type="term" value="P:C4-dicarboxylate transport"/>
    <property type="evidence" value="ECO:0007669"/>
    <property type="project" value="TreeGrafter"/>
</dbReference>
<feature type="transmembrane region" description="Helical" evidence="9">
    <location>
        <begin position="48"/>
        <end position="65"/>
    </location>
</feature>
<dbReference type="EMBL" id="FOUU01000001">
    <property type="protein sequence ID" value="SFM46980.1"/>
    <property type="molecule type" value="Genomic_DNA"/>
</dbReference>
<dbReference type="PANTHER" id="PTHR35011">
    <property type="entry name" value="2,3-DIKETO-L-GULONATE TRAP TRANSPORTER SMALL PERMEASE PROTEIN YIAM"/>
    <property type="match status" value="1"/>
</dbReference>
<evidence type="ECO:0000256" key="9">
    <source>
        <dbReference type="SAM" id="Phobius"/>
    </source>
</evidence>
<keyword evidence="4" id="KW-0997">Cell inner membrane</keyword>
<dbReference type="InterPro" id="IPR007387">
    <property type="entry name" value="TRAP_DctQ"/>
</dbReference>
<feature type="transmembrane region" description="Helical" evidence="9">
    <location>
        <begin position="128"/>
        <end position="149"/>
    </location>
</feature>